<evidence type="ECO:0000313" key="2">
    <source>
        <dbReference type="EMBL" id="GAA4752613.1"/>
    </source>
</evidence>
<organism evidence="2 3">
    <name type="scientific">Nocardioides endophyticus</name>
    <dbReference type="NCBI Taxonomy" id="1353775"/>
    <lineage>
        <taxon>Bacteria</taxon>
        <taxon>Bacillati</taxon>
        <taxon>Actinomycetota</taxon>
        <taxon>Actinomycetes</taxon>
        <taxon>Propionibacteriales</taxon>
        <taxon>Nocardioidaceae</taxon>
        <taxon>Nocardioides</taxon>
    </lineage>
</organism>
<gene>
    <name evidence="2" type="ORF">GCM10023350_42370</name>
</gene>
<evidence type="ECO:0000259" key="1">
    <source>
        <dbReference type="Pfam" id="PF04213"/>
    </source>
</evidence>
<evidence type="ECO:0000313" key="3">
    <source>
        <dbReference type="Proteomes" id="UP001499882"/>
    </source>
</evidence>
<feature type="domain" description="Htaa" evidence="1">
    <location>
        <begin position="12"/>
        <end position="162"/>
    </location>
</feature>
<dbReference type="InterPro" id="IPR007331">
    <property type="entry name" value="Htaa"/>
</dbReference>
<accession>A0ABP8ZCG3</accession>
<keyword evidence="3" id="KW-1185">Reference proteome</keyword>
<dbReference type="Proteomes" id="UP001499882">
    <property type="component" value="Unassembled WGS sequence"/>
</dbReference>
<dbReference type="EMBL" id="BAABKN010000027">
    <property type="protein sequence ID" value="GAA4752613.1"/>
    <property type="molecule type" value="Genomic_DNA"/>
</dbReference>
<dbReference type="Pfam" id="PF04213">
    <property type="entry name" value="HtaA"/>
    <property type="match status" value="1"/>
</dbReference>
<reference evidence="3" key="1">
    <citation type="journal article" date="2019" name="Int. J. Syst. Evol. Microbiol.">
        <title>The Global Catalogue of Microorganisms (GCM) 10K type strain sequencing project: providing services to taxonomists for standard genome sequencing and annotation.</title>
        <authorList>
            <consortium name="The Broad Institute Genomics Platform"/>
            <consortium name="The Broad Institute Genome Sequencing Center for Infectious Disease"/>
            <person name="Wu L."/>
            <person name="Ma J."/>
        </authorList>
    </citation>
    <scope>NUCLEOTIDE SEQUENCE [LARGE SCALE GENOMIC DNA]</scope>
    <source>
        <strain evidence="3">JCM 18532</strain>
    </source>
</reference>
<sequence>MTQGTGGAATGLIWGIKASFLSYLARMPDLQSSVADGAVTTPANGFYFPLVSAAEYDAGTGLGTLRFGGDVRFSAHHGMLFVMFAQPWLELTAGTAVLSVADPASYPTLDKRVPLLDVEVRAWVRHGDARAWPALATTLRPEAVELFNDVYAAGEPFEPLDVRAVVDEPREGSA</sequence>
<proteinExistence type="predicted"/>
<comment type="caution">
    <text evidence="2">The sequence shown here is derived from an EMBL/GenBank/DDBJ whole genome shotgun (WGS) entry which is preliminary data.</text>
</comment>
<protein>
    <recommendedName>
        <fullName evidence="1">Htaa domain-containing protein</fullName>
    </recommendedName>
</protein>
<name>A0ABP8ZCG3_9ACTN</name>
<dbReference type="RefSeq" id="WP_345529021.1">
    <property type="nucleotide sequence ID" value="NZ_BAABKN010000027.1"/>
</dbReference>